<dbReference type="AlphaFoldDB" id="A0A9P1BLM0"/>
<accession>A0A9P1BLM0</accession>
<keyword evidence="4" id="KW-1185">Reference proteome</keyword>
<reference evidence="3" key="2">
    <citation type="submission" date="2024-04" db="EMBL/GenBank/DDBJ databases">
        <authorList>
            <person name="Chen Y."/>
            <person name="Shah S."/>
            <person name="Dougan E. K."/>
            <person name="Thang M."/>
            <person name="Chan C."/>
        </authorList>
    </citation>
    <scope>NUCLEOTIDE SEQUENCE [LARGE SCALE GENOMIC DNA]</scope>
</reference>
<organism evidence="2">
    <name type="scientific">Cladocopium goreaui</name>
    <dbReference type="NCBI Taxonomy" id="2562237"/>
    <lineage>
        <taxon>Eukaryota</taxon>
        <taxon>Sar</taxon>
        <taxon>Alveolata</taxon>
        <taxon>Dinophyceae</taxon>
        <taxon>Suessiales</taxon>
        <taxon>Symbiodiniaceae</taxon>
        <taxon>Cladocopium</taxon>
    </lineage>
</organism>
<proteinExistence type="predicted"/>
<evidence type="ECO:0000313" key="2">
    <source>
        <dbReference type="EMBL" id="CAI3975602.1"/>
    </source>
</evidence>
<dbReference type="EMBL" id="CAMXCT030000213">
    <property type="protein sequence ID" value="CAL4762914.1"/>
    <property type="molecule type" value="Genomic_DNA"/>
</dbReference>
<feature type="transmembrane region" description="Helical" evidence="1">
    <location>
        <begin position="108"/>
        <end position="127"/>
    </location>
</feature>
<dbReference type="EMBL" id="CAMXCT010000213">
    <property type="protein sequence ID" value="CAI3975602.1"/>
    <property type="molecule type" value="Genomic_DNA"/>
</dbReference>
<feature type="transmembrane region" description="Helical" evidence="1">
    <location>
        <begin position="206"/>
        <end position="233"/>
    </location>
</feature>
<evidence type="ECO:0000313" key="4">
    <source>
        <dbReference type="Proteomes" id="UP001152797"/>
    </source>
</evidence>
<keyword evidence="1" id="KW-0812">Transmembrane</keyword>
<feature type="transmembrane region" description="Helical" evidence="1">
    <location>
        <begin position="139"/>
        <end position="159"/>
    </location>
</feature>
<gene>
    <name evidence="2" type="ORF">C1SCF055_LOCUS3900</name>
</gene>
<evidence type="ECO:0000256" key="1">
    <source>
        <dbReference type="SAM" id="Phobius"/>
    </source>
</evidence>
<reference evidence="2" key="1">
    <citation type="submission" date="2022-10" db="EMBL/GenBank/DDBJ databases">
        <authorList>
            <person name="Chen Y."/>
            <person name="Dougan E. K."/>
            <person name="Chan C."/>
            <person name="Rhodes N."/>
            <person name="Thang M."/>
        </authorList>
    </citation>
    <scope>NUCLEOTIDE SEQUENCE</scope>
</reference>
<sequence length="411" mass="44355">MSHGVAFPLAFLGPFLGPFIIFMGHFAYLLPFYFTLNALILGNRQEAEWIMRSALLKSMVISGVAEIFWSTLCWQLSHRSCGILTLAAAFLQSLQMFCAFFGPYDALGAFALQCATQLLMIPVAQIGAQHTLKQGISPARYKIIAWLLSVVLAIVLLLFPNLVCFWLVLPCVVLPYTMLGILLTARSFPTATKPQSASKTSSGASNGVSAVSATAAAGFGVLGLLSGTIGEALTDSATTLALRSELKAGNSELALANHVTVLSSMSLAFWTQSKSERSTQKQVLCMLLWAGCQVFRIAALPYLGKQDTGQSRFVALAAMVFLDKYTGPLGSASLDSALLAVLYHGRCNKGLPETVLWTMRTAVARMERPICQLIMLHASLDVETLSLIFTFMTSVGVLAVLQLYDGRTKVD</sequence>
<protein>
    <submittedName>
        <fullName evidence="2">Uncharacterized protein</fullName>
    </submittedName>
</protein>
<feature type="transmembrane region" description="Helical" evidence="1">
    <location>
        <begin position="385"/>
        <end position="404"/>
    </location>
</feature>
<name>A0A9P1BLM0_9DINO</name>
<dbReference type="Proteomes" id="UP001152797">
    <property type="component" value="Unassembled WGS sequence"/>
</dbReference>
<evidence type="ECO:0000313" key="3">
    <source>
        <dbReference type="EMBL" id="CAL1128977.1"/>
    </source>
</evidence>
<feature type="transmembrane region" description="Helical" evidence="1">
    <location>
        <begin position="165"/>
        <end position="185"/>
    </location>
</feature>
<comment type="caution">
    <text evidence="2">The sequence shown here is derived from an EMBL/GenBank/DDBJ whole genome shotgun (WGS) entry which is preliminary data.</text>
</comment>
<keyword evidence="1" id="KW-1133">Transmembrane helix</keyword>
<dbReference type="OrthoDB" id="481159at2759"/>
<keyword evidence="1" id="KW-0472">Membrane</keyword>
<dbReference type="EMBL" id="CAMXCT020000213">
    <property type="protein sequence ID" value="CAL1128977.1"/>
    <property type="molecule type" value="Genomic_DNA"/>
</dbReference>